<sequence length="162" mass="17700">MLEDGTSSLHTVIFSLDVEKLIPFTALQLKDDDENMVKLLPPYYLLCQALCKGFSRSTLTSLLEDMPLATSTSSATSGNTSNTNTVMQLFIPTANKVLKAIVQSSYYSPKADAATIGVKGNLGFVEINLAQTTHHLNLQQRLPLQTSKATPSSQFCSQEELR</sequence>
<reference evidence="2 3" key="1">
    <citation type="submission" date="2024-11" db="EMBL/GenBank/DDBJ databases">
        <title>A near-complete genome assembly of Cinchona calisaya.</title>
        <authorList>
            <person name="Lian D.C."/>
            <person name="Zhao X.W."/>
            <person name="Wei L."/>
        </authorList>
    </citation>
    <scope>NUCLEOTIDE SEQUENCE [LARGE SCALE GENOMIC DNA]</scope>
    <source>
        <tissue evidence="2">Nenye</tissue>
    </source>
</reference>
<proteinExistence type="predicted"/>
<feature type="region of interest" description="Disordered" evidence="1">
    <location>
        <begin position="143"/>
        <end position="162"/>
    </location>
</feature>
<organism evidence="2 3">
    <name type="scientific">Cinchona calisaya</name>
    <dbReference type="NCBI Taxonomy" id="153742"/>
    <lineage>
        <taxon>Eukaryota</taxon>
        <taxon>Viridiplantae</taxon>
        <taxon>Streptophyta</taxon>
        <taxon>Embryophyta</taxon>
        <taxon>Tracheophyta</taxon>
        <taxon>Spermatophyta</taxon>
        <taxon>Magnoliopsida</taxon>
        <taxon>eudicotyledons</taxon>
        <taxon>Gunneridae</taxon>
        <taxon>Pentapetalae</taxon>
        <taxon>asterids</taxon>
        <taxon>lamiids</taxon>
        <taxon>Gentianales</taxon>
        <taxon>Rubiaceae</taxon>
        <taxon>Cinchonoideae</taxon>
        <taxon>Cinchoneae</taxon>
        <taxon>Cinchona</taxon>
    </lineage>
</organism>
<name>A0ABD2Y1J6_9GENT</name>
<evidence type="ECO:0000313" key="2">
    <source>
        <dbReference type="EMBL" id="KAL3500302.1"/>
    </source>
</evidence>
<dbReference type="Proteomes" id="UP001630127">
    <property type="component" value="Unassembled WGS sequence"/>
</dbReference>
<dbReference type="AlphaFoldDB" id="A0ABD2Y1J6"/>
<accession>A0ABD2Y1J6</accession>
<evidence type="ECO:0000256" key="1">
    <source>
        <dbReference type="SAM" id="MobiDB-lite"/>
    </source>
</evidence>
<evidence type="ECO:0000313" key="3">
    <source>
        <dbReference type="Proteomes" id="UP001630127"/>
    </source>
</evidence>
<keyword evidence="3" id="KW-1185">Reference proteome</keyword>
<dbReference type="EMBL" id="JBJUIK010000016">
    <property type="protein sequence ID" value="KAL3500302.1"/>
    <property type="molecule type" value="Genomic_DNA"/>
</dbReference>
<protein>
    <submittedName>
        <fullName evidence="2">Uncharacterized protein</fullName>
    </submittedName>
</protein>
<gene>
    <name evidence="2" type="ORF">ACH5RR_039395</name>
</gene>
<comment type="caution">
    <text evidence="2">The sequence shown here is derived from an EMBL/GenBank/DDBJ whole genome shotgun (WGS) entry which is preliminary data.</text>
</comment>